<name>A0A369XP77_9PROT</name>
<keyword evidence="5 7" id="KW-0143">Chaperone</keyword>
<dbReference type="GO" id="GO:0006457">
    <property type="term" value="P:protein folding"/>
    <property type="evidence" value="ECO:0007669"/>
    <property type="project" value="UniProtKB-UniRule"/>
</dbReference>
<dbReference type="PANTHER" id="PTHR47637">
    <property type="entry name" value="CHAPERONE SURA"/>
    <property type="match status" value="1"/>
</dbReference>
<evidence type="ECO:0000256" key="2">
    <source>
        <dbReference type="ARBA" id="ARBA00022737"/>
    </source>
</evidence>
<dbReference type="EC" id="5.2.1.8" evidence="7"/>
<dbReference type="HAMAP" id="MF_01183">
    <property type="entry name" value="Chaperone_SurA"/>
    <property type="match status" value="1"/>
</dbReference>
<feature type="domain" description="PpiC" evidence="8">
    <location>
        <begin position="178"/>
        <end position="279"/>
    </location>
</feature>
<gene>
    <name evidence="7" type="primary">surA</name>
    <name evidence="9" type="ORF">DVS81_17925</name>
</gene>
<accession>A0A369XP77</accession>
<dbReference type="GO" id="GO:0051082">
    <property type="term" value="F:unfolded protein binding"/>
    <property type="evidence" value="ECO:0007669"/>
    <property type="project" value="UniProtKB-UniRule"/>
</dbReference>
<dbReference type="EMBL" id="QPGA01000053">
    <property type="protein sequence ID" value="RDE49198.1"/>
    <property type="molecule type" value="Genomic_DNA"/>
</dbReference>
<evidence type="ECO:0000313" key="9">
    <source>
        <dbReference type="EMBL" id="RDE49198.1"/>
    </source>
</evidence>
<feature type="signal peptide" evidence="7">
    <location>
        <begin position="1"/>
        <end position="20"/>
    </location>
</feature>
<dbReference type="PROSITE" id="PS50198">
    <property type="entry name" value="PPIC_PPIASE_2"/>
    <property type="match status" value="2"/>
</dbReference>
<dbReference type="SUPFAM" id="SSF109998">
    <property type="entry name" value="Triger factor/SurA peptide-binding domain-like"/>
    <property type="match status" value="1"/>
</dbReference>
<dbReference type="PROSITE" id="PS01096">
    <property type="entry name" value="PPIC_PPIASE_1"/>
    <property type="match status" value="1"/>
</dbReference>
<dbReference type="PANTHER" id="PTHR47637:SF1">
    <property type="entry name" value="CHAPERONE SURA"/>
    <property type="match status" value="1"/>
</dbReference>
<dbReference type="Proteomes" id="UP000253831">
    <property type="component" value="Unassembled WGS sequence"/>
</dbReference>
<dbReference type="Gene3D" id="1.10.4030.10">
    <property type="entry name" value="Porin chaperone SurA, peptide-binding domain"/>
    <property type="match status" value="1"/>
</dbReference>
<keyword evidence="3 7" id="KW-0574">Periplasm</keyword>
<organism evidence="9 10">
    <name type="scientific">Candidatus Accumulibacter meliphilus</name>
    <dbReference type="NCBI Taxonomy" id="2211374"/>
    <lineage>
        <taxon>Bacteria</taxon>
        <taxon>Pseudomonadati</taxon>
        <taxon>Pseudomonadota</taxon>
        <taxon>Betaproteobacteria</taxon>
        <taxon>Candidatus Accumulibacter</taxon>
    </lineage>
</organism>
<dbReference type="GO" id="GO:0042277">
    <property type="term" value="F:peptide binding"/>
    <property type="evidence" value="ECO:0007669"/>
    <property type="project" value="InterPro"/>
</dbReference>
<dbReference type="Gene3D" id="3.10.50.40">
    <property type="match status" value="2"/>
</dbReference>
<comment type="domain">
    <text evidence="7">The PPIase activity resides only in the second parvulin domain. The N-terminal region and the C-terminal tail are necessary and sufficient for the chaperone activity of SurA. The PPIase activity is dispensable for SurA to function as a chaperone. The N-terminal region and the C-terminal tail are also required for porin recognition.</text>
</comment>
<dbReference type="GO" id="GO:0043165">
    <property type="term" value="P:Gram-negative-bacterium-type cell outer membrane assembly"/>
    <property type="evidence" value="ECO:0007669"/>
    <property type="project" value="InterPro"/>
</dbReference>
<dbReference type="GO" id="GO:0003755">
    <property type="term" value="F:peptidyl-prolyl cis-trans isomerase activity"/>
    <property type="evidence" value="ECO:0007669"/>
    <property type="project" value="UniProtKB-UniRule"/>
</dbReference>
<evidence type="ECO:0000256" key="4">
    <source>
        <dbReference type="ARBA" id="ARBA00023110"/>
    </source>
</evidence>
<reference evidence="9 10" key="1">
    <citation type="submission" date="2018-05" db="EMBL/GenBank/DDBJ databases">
        <title>Integrated omic analyses show evidence that a Ca. Accumulibacter phosphatis strain performs denitrification under micro-aerobic conditions.</title>
        <authorList>
            <person name="Camejo P.Y."/>
            <person name="Katherine M.D."/>
            <person name="Daniel N.R."/>
        </authorList>
    </citation>
    <scope>NUCLEOTIDE SEQUENCE [LARGE SCALE GENOMIC DNA]</scope>
    <source>
        <strain evidence="9">UW-LDO-IC</strain>
    </source>
</reference>
<keyword evidence="6 7" id="KW-0413">Isomerase</keyword>
<dbReference type="Pfam" id="PF13616">
    <property type="entry name" value="Rotamase_3"/>
    <property type="match status" value="1"/>
</dbReference>
<proteinExistence type="inferred from homology"/>
<dbReference type="InterPro" id="IPR000297">
    <property type="entry name" value="PPIase_PpiC"/>
</dbReference>
<evidence type="ECO:0000259" key="8">
    <source>
        <dbReference type="PROSITE" id="PS50198"/>
    </source>
</evidence>
<feature type="domain" description="PpiC" evidence="8">
    <location>
        <begin position="289"/>
        <end position="387"/>
    </location>
</feature>
<dbReference type="AlphaFoldDB" id="A0A369XP77"/>
<keyword evidence="1 7" id="KW-0732">Signal</keyword>
<dbReference type="Pfam" id="PF00639">
    <property type="entry name" value="Rotamase"/>
    <property type="match status" value="1"/>
</dbReference>
<evidence type="ECO:0000313" key="10">
    <source>
        <dbReference type="Proteomes" id="UP000253831"/>
    </source>
</evidence>
<dbReference type="Pfam" id="PF09312">
    <property type="entry name" value="SurA_N"/>
    <property type="match status" value="1"/>
</dbReference>
<feature type="chain" id="PRO_5017092437" description="Chaperone SurA" evidence="7">
    <location>
        <begin position="21"/>
        <end position="435"/>
    </location>
</feature>
<evidence type="ECO:0000256" key="3">
    <source>
        <dbReference type="ARBA" id="ARBA00022764"/>
    </source>
</evidence>
<evidence type="ECO:0000256" key="1">
    <source>
        <dbReference type="ARBA" id="ARBA00022729"/>
    </source>
</evidence>
<dbReference type="InterPro" id="IPR023034">
    <property type="entry name" value="PPIase_SurA"/>
</dbReference>
<keyword evidence="4 7" id="KW-0697">Rotamase</keyword>
<dbReference type="GO" id="GO:0050821">
    <property type="term" value="P:protein stabilization"/>
    <property type="evidence" value="ECO:0007669"/>
    <property type="project" value="InterPro"/>
</dbReference>
<dbReference type="InterPro" id="IPR027304">
    <property type="entry name" value="Trigger_fact/SurA_dom_sf"/>
</dbReference>
<dbReference type="GO" id="GO:0030288">
    <property type="term" value="C:outer membrane-bounded periplasmic space"/>
    <property type="evidence" value="ECO:0007669"/>
    <property type="project" value="InterPro"/>
</dbReference>
<keyword evidence="2 7" id="KW-0677">Repeat</keyword>
<sequence precursor="true">MMLIFRALLLSLVLVGVAAAQGAAKQGSQPVPTDRIVAVVNDEVITHHELRSRLDSALGQLQRQGTALPPREVLEKQMLERLVIDKVQLQFAREVGLRVDDAQLDQALQRIAANNHLTLAQFRVALEKDGIAFASFREEIRAEMTIARLREREVDSRIFISESEIDNYLAGEAGQAGGEEYQMAHILLRAPESASPEQIQQLRAKSDQIVERLRQGENFAQLAAAYSDAPDGLRGGDLGWRSLNRLPTMFAEVAAKLQVGEVSPVMRSSNGFHLVKLLGKRGGGALPAVQQTRARHILIKVNEVVSEPEARHTVETLHERIKHGENFADLARLFSQDGSASKGGDLGWIYAGDTVPEFEGAMNKLAPGELSEPVKSPFGYHLIEVTERRVQDVSSDRQRTAARQVLRERKRDEAYQDWLRQMRDRAYVELRLEER</sequence>
<dbReference type="InterPro" id="IPR046357">
    <property type="entry name" value="PPIase_dom_sf"/>
</dbReference>
<protein>
    <recommendedName>
        <fullName evidence="7">Chaperone SurA</fullName>
    </recommendedName>
    <alternativeName>
        <fullName evidence="7">Peptidyl-prolyl cis-trans isomerase SurA</fullName>
        <shortName evidence="7">PPIase SurA</shortName>
        <ecNumber evidence="7">5.2.1.8</ecNumber>
    </alternativeName>
    <alternativeName>
        <fullName evidence="7">Rotamase SurA</fullName>
    </alternativeName>
</protein>
<evidence type="ECO:0000256" key="6">
    <source>
        <dbReference type="ARBA" id="ARBA00023235"/>
    </source>
</evidence>
<comment type="catalytic activity">
    <reaction evidence="7">
        <text>[protein]-peptidylproline (omega=180) = [protein]-peptidylproline (omega=0)</text>
        <dbReference type="Rhea" id="RHEA:16237"/>
        <dbReference type="Rhea" id="RHEA-COMP:10747"/>
        <dbReference type="Rhea" id="RHEA-COMP:10748"/>
        <dbReference type="ChEBI" id="CHEBI:83833"/>
        <dbReference type="ChEBI" id="CHEBI:83834"/>
        <dbReference type="EC" id="5.2.1.8"/>
    </reaction>
</comment>
<dbReference type="SUPFAM" id="SSF54534">
    <property type="entry name" value="FKBP-like"/>
    <property type="match status" value="2"/>
</dbReference>
<comment type="function">
    <text evidence="7">Chaperone involved in the correct folding and assembly of outer membrane proteins. Recognizes specific patterns of aromatic residues and the orientation of their side chains, which are found more frequently in integral outer membrane proteins. May act in both early periplasmic and late outer membrane-associated steps of protein maturation.</text>
</comment>
<comment type="subcellular location">
    <subcellularLocation>
        <location evidence="7">Periplasm</location>
    </subcellularLocation>
    <text evidence="7">Is capable of associating with the outer membrane.</text>
</comment>
<evidence type="ECO:0000256" key="7">
    <source>
        <dbReference type="HAMAP-Rule" id="MF_01183"/>
    </source>
</evidence>
<comment type="caution">
    <text evidence="9">The sequence shown here is derived from an EMBL/GenBank/DDBJ whole genome shotgun (WGS) entry which is preliminary data.</text>
</comment>
<evidence type="ECO:0000256" key="5">
    <source>
        <dbReference type="ARBA" id="ARBA00023186"/>
    </source>
</evidence>
<dbReference type="InterPro" id="IPR015391">
    <property type="entry name" value="SurA_N"/>
</dbReference>
<dbReference type="InterPro" id="IPR023058">
    <property type="entry name" value="PPIase_PpiC_CS"/>
</dbReference>
<dbReference type="InterPro" id="IPR050280">
    <property type="entry name" value="OMP_Chaperone_SurA"/>
</dbReference>